<evidence type="ECO:0000313" key="11">
    <source>
        <dbReference type="Proteomes" id="UP000008909"/>
    </source>
</evidence>
<dbReference type="PANTHER" id="PTHR12911:SF8">
    <property type="entry name" value="KLAROID PROTEIN-RELATED"/>
    <property type="match status" value="1"/>
</dbReference>
<accession>G7YBZ6</accession>
<evidence type="ECO:0000256" key="2">
    <source>
        <dbReference type="ARBA" id="ARBA00022692"/>
    </source>
</evidence>
<keyword evidence="2 8" id="KW-0812">Transmembrane</keyword>
<evidence type="ECO:0000256" key="6">
    <source>
        <dbReference type="SAM" id="Coils"/>
    </source>
</evidence>
<feature type="compositionally biased region" description="Polar residues" evidence="7">
    <location>
        <begin position="1"/>
        <end position="12"/>
    </location>
</feature>
<keyword evidence="11" id="KW-1185">Reference proteome</keyword>
<dbReference type="EMBL" id="DF143050">
    <property type="protein sequence ID" value="GAA50480.1"/>
    <property type="molecule type" value="Genomic_DNA"/>
</dbReference>
<keyword evidence="5 8" id="KW-0472">Membrane</keyword>
<gene>
    <name evidence="10" type="ORF">CLF_104596</name>
</gene>
<sequence>MVTKRLQANCQARRTDQQPPDQQPSSRAGQHIATLGSRTLNDSDLEMDSVVTDNRLSAVIPGLGGNREEELEDDELSSRASVASSRSSTRVSRVRCIRVQGEWCVHSECIASTPGNRRMILVAHQRNTNNTADVNHIIDGTETETPTGRHRHKQDQQQLVSRRSTRASLRPSITTTKTITSQNRIESNHHTDRSNQLASASSTYVYTFVWSSGTSSAGNKAQKWLARHIFGLESSAPVSTSNHFVPSDTEESDTIATGRSLARGKYVHTPSATRSRRLYHTDSSSTTWFFRPLVQGAEKLKGVTFSSIAFVLAGIFIVYDAFSSCVRNLSSAVWTFWFHPSSPLPHRSRDKLTVHPRLTQFDNHVTPEISSAEESDFFSRTFRASYTWFTRAGTICVRVLGCLCFLIPLLLLLAFLFAPVAVNDDEPPPVWPSFLSDADCKKALLESRPSDATVWQLARWRFRCLYYLYFLTPEFPSNTTTTSESSSVWQKFKTWLWPSTPVVPPPGILPTDLPSYVDGKLLAQLEAFRDFVNDRLDGLTNTIRRTEERVSEMEQRSDTQFNDLNIHINNLKQHFNEHTTALDSWHVQLQALQALAGRLDSSEPSKVTLNEYDRLFNAVINAANQTIVKELNLLRIELDEKSSSMWNRHNSSFTQLSLLISRLREELNDRLLQTEHRLGELRSQLNSGIHAQVVNHTSLVIQMEEIRLTLGNLSERLAQVRSANEGLDGLFMKLQEATRDCSERQLHQVEDCKQAAIQQAEIAVNAFSERFTNQISVLVKESLLHWLNDVSVEEALDSKLSELVKQSTREALDRTIRETAISGYAPSVDTSVAQTDELKSRVFVQKLIDAALERFAADRVGMADFALESAGGSIVGTRCTRTYTERAALFTIFGIPLARLSNSARTILQPSNNPGDCWAFHGSTGQAVIRLSAPIIITSVTLEHLPRVLSPNQRVDSAPKDFVIKGLSSETDEGVVIGTFVYDINGPAIQTFPIEGQSSSWHLIELGILSNHGHPLYTCVYRLRVHGRTPDP</sequence>
<proteinExistence type="predicted"/>
<dbReference type="InterPro" id="IPR045119">
    <property type="entry name" value="SUN1-5"/>
</dbReference>
<reference key="2">
    <citation type="submission" date="2011-10" db="EMBL/GenBank/DDBJ databases">
        <title>The genome and transcriptome sequence of Clonorchis sinensis provide insights into the carcinogenic liver fluke.</title>
        <authorList>
            <person name="Wang X."/>
            <person name="Huang Y."/>
            <person name="Chen W."/>
            <person name="Liu H."/>
            <person name="Guo L."/>
            <person name="Chen Y."/>
            <person name="Luo F."/>
            <person name="Zhou W."/>
            <person name="Sun J."/>
            <person name="Mao Q."/>
            <person name="Liang P."/>
            <person name="Zhou C."/>
            <person name="Tian Y."/>
            <person name="Men J."/>
            <person name="Lv X."/>
            <person name="Huang L."/>
            <person name="Zhou J."/>
            <person name="Hu Y."/>
            <person name="Li R."/>
            <person name="Zhang F."/>
            <person name="Lei H."/>
            <person name="Li X."/>
            <person name="Hu X."/>
            <person name="Liang C."/>
            <person name="Xu J."/>
            <person name="Wu Z."/>
            <person name="Yu X."/>
        </authorList>
    </citation>
    <scope>NUCLEOTIDE SEQUENCE</scope>
    <source>
        <strain>Henan</strain>
    </source>
</reference>
<evidence type="ECO:0000256" key="3">
    <source>
        <dbReference type="ARBA" id="ARBA00022989"/>
    </source>
</evidence>
<dbReference type="GO" id="GO:0034993">
    <property type="term" value="C:meiotic nuclear membrane microtubule tethering complex"/>
    <property type="evidence" value="ECO:0007669"/>
    <property type="project" value="TreeGrafter"/>
</dbReference>
<name>G7YBZ6_CLOSI</name>
<organism evidence="10 11">
    <name type="scientific">Clonorchis sinensis</name>
    <name type="common">Chinese liver fluke</name>
    <dbReference type="NCBI Taxonomy" id="79923"/>
    <lineage>
        <taxon>Eukaryota</taxon>
        <taxon>Metazoa</taxon>
        <taxon>Spiralia</taxon>
        <taxon>Lophotrochozoa</taxon>
        <taxon>Platyhelminthes</taxon>
        <taxon>Trematoda</taxon>
        <taxon>Digenea</taxon>
        <taxon>Opisthorchiida</taxon>
        <taxon>Opisthorchiata</taxon>
        <taxon>Opisthorchiidae</taxon>
        <taxon>Clonorchis</taxon>
    </lineage>
</organism>
<protein>
    <submittedName>
        <fullName evidence="10">SUN domain-containing protein 2</fullName>
    </submittedName>
</protein>
<feature type="domain" description="SUN" evidence="9">
    <location>
        <begin position="871"/>
        <end position="1030"/>
    </location>
</feature>
<dbReference type="InterPro" id="IPR012919">
    <property type="entry name" value="SUN_dom"/>
</dbReference>
<evidence type="ECO:0000259" key="9">
    <source>
        <dbReference type="PROSITE" id="PS51469"/>
    </source>
</evidence>
<feature type="region of interest" description="Disordered" evidence="7">
    <location>
        <begin position="1"/>
        <end position="30"/>
    </location>
</feature>
<keyword evidence="3 8" id="KW-1133">Transmembrane helix</keyword>
<feature type="coiled-coil region" evidence="6">
    <location>
        <begin position="529"/>
        <end position="556"/>
    </location>
</feature>
<evidence type="ECO:0000256" key="5">
    <source>
        <dbReference type="ARBA" id="ARBA00023136"/>
    </source>
</evidence>
<dbReference type="PROSITE" id="PS51469">
    <property type="entry name" value="SUN"/>
    <property type="match status" value="1"/>
</dbReference>
<dbReference type="AlphaFoldDB" id="G7YBZ6"/>
<dbReference type="Pfam" id="PF07738">
    <property type="entry name" value="Sad1_UNC"/>
    <property type="match status" value="1"/>
</dbReference>
<comment type="subcellular location">
    <subcellularLocation>
        <location evidence="1">Membrane</location>
    </subcellularLocation>
</comment>
<feature type="coiled-coil region" evidence="6">
    <location>
        <begin position="664"/>
        <end position="723"/>
    </location>
</feature>
<evidence type="ECO:0000256" key="7">
    <source>
        <dbReference type="SAM" id="MobiDB-lite"/>
    </source>
</evidence>
<evidence type="ECO:0000313" key="10">
    <source>
        <dbReference type="EMBL" id="GAA50480.1"/>
    </source>
</evidence>
<reference evidence="10" key="1">
    <citation type="journal article" date="2011" name="Genome Biol.">
        <title>The draft genome of the carcinogenic human liver fluke Clonorchis sinensis.</title>
        <authorList>
            <person name="Wang X."/>
            <person name="Chen W."/>
            <person name="Huang Y."/>
            <person name="Sun J."/>
            <person name="Men J."/>
            <person name="Liu H."/>
            <person name="Luo F."/>
            <person name="Guo L."/>
            <person name="Lv X."/>
            <person name="Deng C."/>
            <person name="Zhou C."/>
            <person name="Fan Y."/>
            <person name="Li X."/>
            <person name="Huang L."/>
            <person name="Hu Y."/>
            <person name="Liang C."/>
            <person name="Hu X."/>
            <person name="Xu J."/>
            <person name="Yu X."/>
        </authorList>
    </citation>
    <scope>NUCLEOTIDE SEQUENCE [LARGE SCALE GENOMIC DNA]</scope>
    <source>
        <strain evidence="10">Henan</strain>
    </source>
</reference>
<dbReference type="GO" id="GO:0043495">
    <property type="term" value="F:protein-membrane adaptor activity"/>
    <property type="evidence" value="ECO:0007669"/>
    <property type="project" value="TreeGrafter"/>
</dbReference>
<feature type="transmembrane region" description="Helical" evidence="8">
    <location>
        <begin position="302"/>
        <end position="322"/>
    </location>
</feature>
<dbReference type="PANTHER" id="PTHR12911">
    <property type="entry name" value="SAD1/UNC-84-LIKE PROTEIN-RELATED"/>
    <property type="match status" value="1"/>
</dbReference>
<feature type="transmembrane region" description="Helical" evidence="8">
    <location>
        <begin position="395"/>
        <end position="418"/>
    </location>
</feature>
<feature type="region of interest" description="Disordered" evidence="7">
    <location>
        <begin position="141"/>
        <end position="169"/>
    </location>
</feature>
<evidence type="ECO:0000256" key="4">
    <source>
        <dbReference type="ARBA" id="ARBA00023054"/>
    </source>
</evidence>
<dbReference type="Gene3D" id="2.60.120.260">
    <property type="entry name" value="Galactose-binding domain-like"/>
    <property type="match status" value="1"/>
</dbReference>
<dbReference type="Proteomes" id="UP000008909">
    <property type="component" value="Unassembled WGS sequence"/>
</dbReference>
<evidence type="ECO:0000256" key="1">
    <source>
        <dbReference type="ARBA" id="ARBA00004370"/>
    </source>
</evidence>
<dbReference type="FunFam" id="2.60.120.260:FF:000009">
    <property type="entry name" value="SUN domain-containing protein 1 isoform X1"/>
    <property type="match status" value="1"/>
</dbReference>
<keyword evidence="4 6" id="KW-0175">Coiled coil</keyword>
<evidence type="ECO:0000256" key="8">
    <source>
        <dbReference type="SAM" id="Phobius"/>
    </source>
</evidence>
<feature type="region of interest" description="Disordered" evidence="7">
    <location>
        <begin position="66"/>
        <end position="85"/>
    </location>
</feature>